<keyword evidence="2" id="KW-1185">Reference proteome</keyword>
<dbReference type="AlphaFoldDB" id="A0A8K0K9F9"/>
<comment type="caution">
    <text evidence="1">The sequence shown here is derived from an EMBL/GenBank/DDBJ whole genome shotgun (WGS) entry which is preliminary data.</text>
</comment>
<dbReference type="Proteomes" id="UP000792457">
    <property type="component" value="Unassembled WGS sequence"/>
</dbReference>
<name>A0A8K0K9F9_LADFU</name>
<accession>A0A8K0K9F9</accession>
<evidence type="ECO:0000313" key="2">
    <source>
        <dbReference type="Proteomes" id="UP000792457"/>
    </source>
</evidence>
<dbReference type="OrthoDB" id="5871067at2759"/>
<evidence type="ECO:0000313" key="1">
    <source>
        <dbReference type="EMBL" id="KAG8228343.1"/>
    </source>
</evidence>
<proteinExistence type="predicted"/>
<reference evidence="1" key="2">
    <citation type="submission" date="2017-10" db="EMBL/GenBank/DDBJ databases">
        <title>Ladona fulva Genome sequencing and assembly.</title>
        <authorList>
            <person name="Murali S."/>
            <person name="Richards S."/>
            <person name="Bandaranaike D."/>
            <person name="Bellair M."/>
            <person name="Blankenburg K."/>
            <person name="Chao H."/>
            <person name="Dinh H."/>
            <person name="Doddapaneni H."/>
            <person name="Dugan-Rocha S."/>
            <person name="Elkadiri S."/>
            <person name="Gnanaolivu R."/>
            <person name="Hernandez B."/>
            <person name="Skinner E."/>
            <person name="Javaid M."/>
            <person name="Lee S."/>
            <person name="Li M."/>
            <person name="Ming W."/>
            <person name="Munidasa M."/>
            <person name="Muniz J."/>
            <person name="Nguyen L."/>
            <person name="Hughes D."/>
            <person name="Osuji N."/>
            <person name="Pu L.-L."/>
            <person name="Puazo M."/>
            <person name="Qu C."/>
            <person name="Quiroz J."/>
            <person name="Raj R."/>
            <person name="Weissenberger G."/>
            <person name="Xin Y."/>
            <person name="Zou X."/>
            <person name="Han Y."/>
            <person name="Worley K."/>
            <person name="Muzny D."/>
            <person name="Gibbs R."/>
        </authorList>
    </citation>
    <scope>NUCLEOTIDE SEQUENCE</scope>
    <source>
        <strain evidence="1">Sampled in the wild</strain>
    </source>
</reference>
<organism evidence="1 2">
    <name type="scientific">Ladona fulva</name>
    <name type="common">Scarce chaser dragonfly</name>
    <name type="synonym">Libellula fulva</name>
    <dbReference type="NCBI Taxonomy" id="123851"/>
    <lineage>
        <taxon>Eukaryota</taxon>
        <taxon>Metazoa</taxon>
        <taxon>Ecdysozoa</taxon>
        <taxon>Arthropoda</taxon>
        <taxon>Hexapoda</taxon>
        <taxon>Insecta</taxon>
        <taxon>Pterygota</taxon>
        <taxon>Palaeoptera</taxon>
        <taxon>Odonata</taxon>
        <taxon>Epiprocta</taxon>
        <taxon>Anisoptera</taxon>
        <taxon>Libelluloidea</taxon>
        <taxon>Libellulidae</taxon>
        <taxon>Ladona</taxon>
    </lineage>
</organism>
<protein>
    <recommendedName>
        <fullName evidence="3">DNA-directed DNA polymerase</fullName>
    </recommendedName>
</protein>
<reference evidence="1" key="1">
    <citation type="submission" date="2013-04" db="EMBL/GenBank/DDBJ databases">
        <authorList>
            <person name="Qu J."/>
            <person name="Murali S.C."/>
            <person name="Bandaranaike D."/>
            <person name="Bellair M."/>
            <person name="Blankenburg K."/>
            <person name="Chao H."/>
            <person name="Dinh H."/>
            <person name="Doddapaneni H."/>
            <person name="Downs B."/>
            <person name="Dugan-Rocha S."/>
            <person name="Elkadiri S."/>
            <person name="Gnanaolivu R.D."/>
            <person name="Hernandez B."/>
            <person name="Javaid M."/>
            <person name="Jayaseelan J.C."/>
            <person name="Lee S."/>
            <person name="Li M."/>
            <person name="Ming W."/>
            <person name="Munidasa M."/>
            <person name="Muniz J."/>
            <person name="Nguyen L."/>
            <person name="Ongeri F."/>
            <person name="Osuji N."/>
            <person name="Pu L.-L."/>
            <person name="Puazo M."/>
            <person name="Qu C."/>
            <person name="Quiroz J."/>
            <person name="Raj R."/>
            <person name="Weissenberger G."/>
            <person name="Xin Y."/>
            <person name="Zou X."/>
            <person name="Han Y."/>
            <person name="Richards S."/>
            <person name="Worley K."/>
            <person name="Muzny D."/>
            <person name="Gibbs R."/>
        </authorList>
    </citation>
    <scope>NUCLEOTIDE SEQUENCE</scope>
    <source>
        <strain evidence="1">Sampled in the wild</strain>
    </source>
</reference>
<sequence>MTSLTKTPELQGPHAFVFYDIECCQDKPSSGGTFMHTPNLLVAASCCDLCITTAKPTSSSSPFCNRCSSQEIIFSSENPVNEFISHLKKLGNSGFKNITCVAHNAKGYDNNFILKSILEETDWKPEVIMKGTKCNRFLSSGVASGSLIPPID</sequence>
<dbReference type="EMBL" id="KZ308368">
    <property type="protein sequence ID" value="KAG8228343.1"/>
    <property type="molecule type" value="Genomic_DNA"/>
</dbReference>
<evidence type="ECO:0008006" key="3">
    <source>
        <dbReference type="Google" id="ProtNLM"/>
    </source>
</evidence>
<gene>
    <name evidence="1" type="ORF">J437_LFUL013228</name>
</gene>